<evidence type="ECO:0000256" key="1">
    <source>
        <dbReference type="ARBA" id="ARBA00004141"/>
    </source>
</evidence>
<dbReference type="EMBL" id="LMWI01000001">
    <property type="protein sequence ID" value="KUJ49157.1"/>
    <property type="molecule type" value="Genomic_DNA"/>
</dbReference>
<evidence type="ECO:0000256" key="3">
    <source>
        <dbReference type="ARBA" id="ARBA00022989"/>
    </source>
</evidence>
<feature type="transmembrane region" description="Helical" evidence="6">
    <location>
        <begin position="310"/>
        <end position="337"/>
    </location>
</feature>
<sequence>MLARLAWSLLLVLLFGTMIAGRLTMSRWGISEAGDLEIRLPLLGLLLTWFLLWPWATRRELSEGWPTAMKLVVLHLGVLILAGMWADPQARVWRSIFDLLVVLTMVGIAIVATRWDPRQAALQFVVMLYATGIFFALVGLATASFSDRGRLAALGGGPNVFVRFMVLGLLAAIVLAVHRKRLWYLAPVPLLGYAALLSGSRGGLISALLIALVALLWYARRIRPRYVIGGALLALVGLRFLTNTDTDGRLGWIYRRYSIESLTENQYASRPELLRQALDIFNQHPIAGGGIDSFAATYAPGQSGAYAHNYFASVAADTGTVGLCVLAAALLAILVSAARNLSHATAPQAGLVFGALFILTASNFSGDYYDSRIGWVLLAVALTGLTSRHARDTAAAAHRARPAPSATGHRARRDLPPLR</sequence>
<dbReference type="PANTHER" id="PTHR37422">
    <property type="entry name" value="TEICHURONIC ACID BIOSYNTHESIS PROTEIN TUAE"/>
    <property type="match status" value="1"/>
</dbReference>
<feature type="region of interest" description="Disordered" evidence="5">
    <location>
        <begin position="393"/>
        <end position="419"/>
    </location>
</feature>
<organism evidence="8 9">
    <name type="scientific">Micromonospora maris</name>
    <dbReference type="NCBI Taxonomy" id="1003110"/>
    <lineage>
        <taxon>Bacteria</taxon>
        <taxon>Bacillati</taxon>
        <taxon>Actinomycetota</taxon>
        <taxon>Actinomycetes</taxon>
        <taxon>Micromonosporales</taxon>
        <taxon>Micromonosporaceae</taxon>
        <taxon>Micromonospora</taxon>
    </lineage>
</organism>
<feature type="transmembrane region" description="Helical" evidence="6">
    <location>
        <begin position="68"/>
        <end position="86"/>
    </location>
</feature>
<protein>
    <recommendedName>
        <fullName evidence="7">O-antigen ligase-related domain-containing protein</fullName>
    </recommendedName>
</protein>
<keyword evidence="9" id="KW-1185">Reference proteome</keyword>
<evidence type="ECO:0000256" key="5">
    <source>
        <dbReference type="SAM" id="MobiDB-lite"/>
    </source>
</evidence>
<evidence type="ECO:0000256" key="4">
    <source>
        <dbReference type="ARBA" id="ARBA00023136"/>
    </source>
</evidence>
<evidence type="ECO:0000259" key="7">
    <source>
        <dbReference type="Pfam" id="PF04932"/>
    </source>
</evidence>
<dbReference type="Pfam" id="PF04932">
    <property type="entry name" value="Wzy_C"/>
    <property type="match status" value="1"/>
</dbReference>
<dbReference type="GO" id="GO:0016020">
    <property type="term" value="C:membrane"/>
    <property type="evidence" value="ECO:0007669"/>
    <property type="project" value="UniProtKB-SubCell"/>
</dbReference>
<feature type="domain" description="O-antigen ligase-related" evidence="7">
    <location>
        <begin position="190"/>
        <end position="326"/>
    </location>
</feature>
<evidence type="ECO:0000256" key="6">
    <source>
        <dbReference type="SAM" id="Phobius"/>
    </source>
</evidence>
<dbReference type="InterPro" id="IPR007016">
    <property type="entry name" value="O-antigen_ligase-rel_domated"/>
</dbReference>
<keyword evidence="3 6" id="KW-1133">Transmembrane helix</keyword>
<evidence type="ECO:0000313" key="9">
    <source>
        <dbReference type="Proteomes" id="UP000053246"/>
    </source>
</evidence>
<comment type="subcellular location">
    <subcellularLocation>
        <location evidence="1">Membrane</location>
        <topology evidence="1">Multi-pass membrane protein</topology>
    </subcellularLocation>
</comment>
<feature type="transmembrane region" description="Helical" evidence="6">
    <location>
        <begin position="203"/>
        <end position="219"/>
    </location>
</feature>
<reference evidence="8 9" key="1">
    <citation type="submission" date="2015-10" db="EMBL/GenBank/DDBJ databases">
        <authorList>
            <person name="Ju K.-S."/>
            <person name="Doroghazi J.R."/>
            <person name="Metcalf W.W."/>
        </authorList>
    </citation>
    <scope>NUCLEOTIDE SEQUENCE [LARGE SCALE GENOMIC DNA]</scope>
    <source>
        <strain evidence="8 9">NRRL B-24793</strain>
    </source>
</reference>
<feature type="transmembrane region" description="Helical" evidence="6">
    <location>
        <begin position="36"/>
        <end position="56"/>
    </location>
</feature>
<feature type="transmembrane region" description="Helical" evidence="6">
    <location>
        <begin position="160"/>
        <end position="177"/>
    </location>
</feature>
<feature type="compositionally biased region" description="Low complexity" evidence="5">
    <location>
        <begin position="393"/>
        <end position="406"/>
    </location>
</feature>
<feature type="transmembrane region" description="Helical" evidence="6">
    <location>
        <begin position="349"/>
        <end position="366"/>
    </location>
</feature>
<dbReference type="RefSeq" id="WP_013732574.1">
    <property type="nucleotide sequence ID" value="NZ_LMWI01000001.1"/>
</dbReference>
<keyword evidence="2 6" id="KW-0812">Transmembrane</keyword>
<evidence type="ECO:0000313" key="8">
    <source>
        <dbReference type="EMBL" id="KUJ49157.1"/>
    </source>
</evidence>
<feature type="transmembrane region" description="Helical" evidence="6">
    <location>
        <begin position="124"/>
        <end position="145"/>
    </location>
</feature>
<dbReference type="AlphaFoldDB" id="A0A9X0LG68"/>
<dbReference type="Proteomes" id="UP000053246">
    <property type="component" value="Unassembled WGS sequence"/>
</dbReference>
<feature type="transmembrane region" description="Helical" evidence="6">
    <location>
        <begin position="92"/>
        <end position="112"/>
    </location>
</feature>
<comment type="caution">
    <text evidence="8">The sequence shown here is derived from an EMBL/GenBank/DDBJ whole genome shotgun (WGS) entry which is preliminary data.</text>
</comment>
<dbReference type="InterPro" id="IPR051533">
    <property type="entry name" value="WaaL-like"/>
</dbReference>
<dbReference type="PANTHER" id="PTHR37422:SF13">
    <property type="entry name" value="LIPOPOLYSACCHARIDE BIOSYNTHESIS PROTEIN PA4999-RELATED"/>
    <property type="match status" value="1"/>
</dbReference>
<feature type="transmembrane region" description="Helical" evidence="6">
    <location>
        <begin position="226"/>
        <end position="242"/>
    </location>
</feature>
<accession>A0A9X0LG68</accession>
<feature type="transmembrane region" description="Helical" evidence="6">
    <location>
        <begin position="182"/>
        <end position="197"/>
    </location>
</feature>
<dbReference type="OMA" id="FVRVMIL"/>
<gene>
    <name evidence="8" type="ORF">ADL17_09400</name>
</gene>
<proteinExistence type="predicted"/>
<evidence type="ECO:0000256" key="2">
    <source>
        <dbReference type="ARBA" id="ARBA00022692"/>
    </source>
</evidence>
<keyword evidence="4 6" id="KW-0472">Membrane</keyword>
<name>A0A9X0LG68_9ACTN</name>